<comment type="similarity">
    <text evidence="2 12">Belongs to the phospholipase A2 family.</text>
</comment>
<dbReference type="GO" id="GO:0005543">
    <property type="term" value="F:phospholipid binding"/>
    <property type="evidence" value="ECO:0007669"/>
    <property type="project" value="TreeGrafter"/>
</dbReference>
<dbReference type="GO" id="GO:0005576">
    <property type="term" value="C:extracellular region"/>
    <property type="evidence" value="ECO:0007669"/>
    <property type="project" value="UniProtKB-SubCell"/>
</dbReference>
<evidence type="ECO:0000256" key="11">
    <source>
        <dbReference type="PIRSR" id="PIRSR601211-3"/>
    </source>
</evidence>
<dbReference type="PANTHER" id="PTHR11716">
    <property type="entry name" value="PHOSPHOLIPASE A2 FAMILY MEMBER"/>
    <property type="match status" value="1"/>
</dbReference>
<proteinExistence type="inferred from homology"/>
<comment type="catalytic activity">
    <reaction evidence="6">
        <text>N-hexadecanoyl-1,2-di-(9Z-octadecenoyl)-sn-glycero-3-phosphoethanolamine + H2O = N-hexadecanoyl-1-(9Z-octadecenoyl)-sn-glycero-3-phosphoethanolamine + (9Z)-octadecenoate + H(+)</text>
        <dbReference type="Rhea" id="RHEA:45424"/>
        <dbReference type="ChEBI" id="CHEBI:15377"/>
        <dbReference type="ChEBI" id="CHEBI:15378"/>
        <dbReference type="ChEBI" id="CHEBI:30823"/>
        <dbReference type="ChEBI" id="CHEBI:78097"/>
        <dbReference type="ChEBI" id="CHEBI:85217"/>
    </reaction>
    <physiologicalReaction direction="left-to-right" evidence="6">
        <dbReference type="Rhea" id="RHEA:45425"/>
    </physiologicalReaction>
</comment>
<dbReference type="PROSITE" id="PS00119">
    <property type="entry name" value="PA2_ASP"/>
    <property type="match status" value="1"/>
</dbReference>
<feature type="binding site" evidence="10">
    <location>
        <position position="122"/>
    </location>
    <ligand>
        <name>Ca(2+)</name>
        <dbReference type="ChEBI" id="CHEBI:29108"/>
    </ligand>
</feature>
<dbReference type="SUPFAM" id="SSF48619">
    <property type="entry name" value="Phospholipase A2, PLA2"/>
    <property type="match status" value="2"/>
</dbReference>
<feature type="domain" description="Phospholipase A2-like central" evidence="14">
    <location>
        <begin position="1"/>
        <end position="88"/>
    </location>
</feature>
<evidence type="ECO:0000313" key="16">
    <source>
        <dbReference type="Proteomes" id="UP000322234"/>
    </source>
</evidence>
<keyword evidence="16" id="KW-1185">Reference proteome</keyword>
<keyword evidence="13" id="KW-0378">Hydrolase</keyword>
<comment type="catalytic activity">
    <reaction evidence="13">
        <text>a 1,2-diacyl-sn-glycero-3-phosphocholine + H2O = a 1-acyl-sn-glycero-3-phosphocholine + a fatty acid + H(+)</text>
        <dbReference type="Rhea" id="RHEA:15801"/>
        <dbReference type="ChEBI" id="CHEBI:15377"/>
        <dbReference type="ChEBI" id="CHEBI:15378"/>
        <dbReference type="ChEBI" id="CHEBI:28868"/>
        <dbReference type="ChEBI" id="CHEBI:57643"/>
        <dbReference type="ChEBI" id="CHEBI:58168"/>
        <dbReference type="EC" id="3.1.1.4"/>
    </reaction>
</comment>
<dbReference type="GO" id="GO:0016042">
    <property type="term" value="P:lipid catabolic process"/>
    <property type="evidence" value="ECO:0007669"/>
    <property type="project" value="InterPro"/>
</dbReference>
<dbReference type="Gene3D" id="1.20.90.10">
    <property type="entry name" value="Phospholipase A2 domain"/>
    <property type="match status" value="2"/>
</dbReference>
<accession>A0A6B0RX60</accession>
<dbReference type="InterPro" id="IPR001211">
    <property type="entry name" value="PLA2"/>
</dbReference>
<comment type="caution">
    <text evidence="15">The sequence shown here is derived from an EMBL/GenBank/DDBJ whole genome shotgun (WGS) entry which is preliminary data.</text>
</comment>
<dbReference type="PRINTS" id="PR00389">
    <property type="entry name" value="PHPHLIPASEA2"/>
</dbReference>
<evidence type="ECO:0000259" key="14">
    <source>
        <dbReference type="SMART" id="SM00085"/>
    </source>
</evidence>
<evidence type="ECO:0000256" key="12">
    <source>
        <dbReference type="RuleBase" id="RU003654"/>
    </source>
</evidence>
<evidence type="ECO:0000256" key="5">
    <source>
        <dbReference type="ARBA" id="ARBA00048015"/>
    </source>
</evidence>
<evidence type="ECO:0000256" key="3">
    <source>
        <dbReference type="ARBA" id="ARBA00022525"/>
    </source>
</evidence>
<keyword evidence="13" id="KW-0443">Lipid metabolism</keyword>
<keyword evidence="4 11" id="KW-1015">Disulfide bond</keyword>
<dbReference type="GO" id="GO:0006644">
    <property type="term" value="P:phospholipid metabolic process"/>
    <property type="evidence" value="ECO:0007669"/>
    <property type="project" value="InterPro"/>
</dbReference>
<feature type="disulfide bond" evidence="11">
    <location>
        <begin position="123"/>
        <end position="139"/>
    </location>
</feature>
<feature type="domain" description="Phospholipase A2-like central" evidence="14">
    <location>
        <begin position="96"/>
        <end position="202"/>
    </location>
</feature>
<sequence length="239" mass="27323">MISLNSKGGTAKKCCHEHDCCYRHLKSDNCDISFDHYDYTFFQGKVQCSTKGSWCEQQLCACDKTLAFCLQRNLNTYKNHLRRLSRCEGVAPAKADILDLNEMVRQVTGKIPIFFYSSYGCYCRIGGQGLPRDATDWCCYDHNCCYGYLTPHNCDYLYDHYDYTFFQGNVQCYYQKSAVHPLPRTLHYSQEAMDVQSKVILQVHTSLFTANQTKGSPTPPPKKKTSLASADLSPAFFFS</sequence>
<dbReference type="EC" id="3.1.1.4" evidence="13"/>
<dbReference type="InterPro" id="IPR016090">
    <property type="entry name" value="PLA2-like_dom"/>
</dbReference>
<dbReference type="GO" id="GO:0005509">
    <property type="term" value="F:calcium ion binding"/>
    <property type="evidence" value="ECO:0007669"/>
    <property type="project" value="InterPro"/>
</dbReference>
<dbReference type="Proteomes" id="UP000322234">
    <property type="component" value="Unassembled WGS sequence"/>
</dbReference>
<evidence type="ECO:0000256" key="2">
    <source>
        <dbReference type="ARBA" id="ARBA00007056"/>
    </source>
</evidence>
<dbReference type="InterPro" id="IPR033112">
    <property type="entry name" value="PLA2_Asp_AS"/>
</dbReference>
<dbReference type="InterPro" id="IPR033113">
    <property type="entry name" value="PLA2_histidine"/>
</dbReference>
<feature type="binding site" evidence="10">
    <location>
        <position position="126"/>
    </location>
    <ligand>
        <name>Ca(2+)</name>
        <dbReference type="ChEBI" id="CHEBI:29108"/>
    </ligand>
</feature>
<dbReference type="Pfam" id="PF00068">
    <property type="entry name" value="Phospholip_A2_1"/>
    <property type="match status" value="2"/>
</dbReference>
<comment type="catalytic activity">
    <reaction evidence="5">
        <text>1-hexadecanoyl-2-(9Z-octadecenoyl)-sn-glycero-3-phospho-(1'-sn-glycerol) + H2O = 1-hexadecanoyl-sn-glycero-3-phospho-(1'-sn-glycerol) + (9Z)-octadecenoate + H(+)</text>
        <dbReference type="Rhea" id="RHEA:40919"/>
        <dbReference type="ChEBI" id="CHEBI:15377"/>
        <dbReference type="ChEBI" id="CHEBI:15378"/>
        <dbReference type="ChEBI" id="CHEBI:30823"/>
        <dbReference type="ChEBI" id="CHEBI:72841"/>
        <dbReference type="ChEBI" id="CHEBI:75158"/>
    </reaction>
    <physiologicalReaction direction="left-to-right" evidence="5">
        <dbReference type="Rhea" id="RHEA:40920"/>
    </physiologicalReaction>
</comment>
<organism evidence="15 16">
    <name type="scientific">Bos mutus</name>
    <name type="common">wild yak</name>
    <dbReference type="NCBI Taxonomy" id="72004"/>
    <lineage>
        <taxon>Eukaryota</taxon>
        <taxon>Metazoa</taxon>
        <taxon>Chordata</taxon>
        <taxon>Craniata</taxon>
        <taxon>Vertebrata</taxon>
        <taxon>Euteleostomi</taxon>
        <taxon>Mammalia</taxon>
        <taxon>Eutheria</taxon>
        <taxon>Laurasiatheria</taxon>
        <taxon>Artiodactyla</taxon>
        <taxon>Ruminantia</taxon>
        <taxon>Pecora</taxon>
        <taxon>Bovidae</taxon>
        <taxon>Bovinae</taxon>
        <taxon>Bos</taxon>
    </lineage>
</organism>
<dbReference type="PROSITE" id="PS00118">
    <property type="entry name" value="PA2_HIS"/>
    <property type="match status" value="2"/>
</dbReference>
<dbReference type="PANTHER" id="PTHR11716:SF57">
    <property type="entry name" value="GROUP IID SECRETORY PHOSPHOLIPASE A2"/>
    <property type="match status" value="1"/>
</dbReference>
<evidence type="ECO:0000256" key="4">
    <source>
        <dbReference type="ARBA" id="ARBA00023157"/>
    </source>
</evidence>
<keyword evidence="10 13" id="KW-0106">Calcium</keyword>
<dbReference type="SMART" id="SM00085">
    <property type="entry name" value="PA2c"/>
    <property type="match status" value="2"/>
</dbReference>
<evidence type="ECO:0000256" key="10">
    <source>
        <dbReference type="PIRSR" id="PIRSR601211-2"/>
    </source>
</evidence>
<dbReference type="InterPro" id="IPR036444">
    <property type="entry name" value="PLipase_A2_dom_sf"/>
</dbReference>
<dbReference type="GO" id="GO:0042130">
    <property type="term" value="P:negative regulation of T cell proliferation"/>
    <property type="evidence" value="ECO:0007669"/>
    <property type="project" value="TreeGrafter"/>
</dbReference>
<keyword evidence="10" id="KW-0479">Metal-binding</keyword>
<evidence type="ECO:0000256" key="6">
    <source>
        <dbReference type="ARBA" id="ARBA00048221"/>
    </source>
</evidence>
<dbReference type="AlphaFoldDB" id="A0A6B0RX60"/>
<keyword evidence="3 13" id="KW-0964">Secreted</keyword>
<evidence type="ECO:0000256" key="1">
    <source>
        <dbReference type="ARBA" id="ARBA00004613"/>
    </source>
</evidence>
<evidence type="ECO:0000313" key="15">
    <source>
        <dbReference type="EMBL" id="MXQ93771.1"/>
    </source>
</evidence>
<name>A0A6B0RX60_9CETA</name>
<dbReference type="GO" id="GO:0047498">
    <property type="term" value="F:calcium-dependent phospholipase A2 activity"/>
    <property type="evidence" value="ECO:0007669"/>
    <property type="project" value="TreeGrafter"/>
</dbReference>
<comment type="catalytic activity">
    <reaction evidence="8">
        <text>1-hexadecanoyl-2-(9Z-octadecenoyl)-sn-glycero-3-phosphocholine + H2O = 1-hexadecanoyl-sn-glycero-3-phosphocholine + (9Z)-octadecenoate + H(+)</text>
        <dbReference type="Rhea" id="RHEA:38779"/>
        <dbReference type="ChEBI" id="CHEBI:15377"/>
        <dbReference type="ChEBI" id="CHEBI:15378"/>
        <dbReference type="ChEBI" id="CHEBI:30823"/>
        <dbReference type="ChEBI" id="CHEBI:72998"/>
        <dbReference type="ChEBI" id="CHEBI:73001"/>
    </reaction>
    <physiologicalReaction direction="left-to-right" evidence="8">
        <dbReference type="Rhea" id="RHEA:38780"/>
    </physiologicalReaction>
</comment>
<evidence type="ECO:0000256" key="7">
    <source>
        <dbReference type="ARBA" id="ARBA00048227"/>
    </source>
</evidence>
<comment type="cofactor">
    <cofactor evidence="10">
        <name>Ca(2+)</name>
        <dbReference type="ChEBI" id="CHEBI:29108"/>
    </cofactor>
    <text evidence="10">Binds 1 Ca(2+) ion per subunit.</text>
</comment>
<comment type="catalytic activity">
    <reaction evidence="7">
        <text>1,2-dihexadecanoyl-sn-glycero-3-phosphocholine + H2O = 1-hexadecanoyl-sn-glycero-3-phosphocholine + hexadecanoate + H(+)</text>
        <dbReference type="Rhea" id="RHEA:41223"/>
        <dbReference type="ChEBI" id="CHEBI:7896"/>
        <dbReference type="ChEBI" id="CHEBI:15377"/>
        <dbReference type="ChEBI" id="CHEBI:15378"/>
        <dbReference type="ChEBI" id="CHEBI:72998"/>
        <dbReference type="ChEBI" id="CHEBI:72999"/>
    </reaction>
    <physiologicalReaction direction="left-to-right" evidence="7">
        <dbReference type="Rhea" id="RHEA:41224"/>
    </physiologicalReaction>
</comment>
<comment type="catalytic activity">
    <reaction evidence="9">
        <text>1-hexadecanoyl-2-(9Z,12Z-octadecadienoyl)-sn-glycero-3-phosphoethanolamine + H2O = 1-hexadecanoyl-sn-glycero-3-phosphoethanolamine + (9Z,12Z)-octadecadienoate + H(+)</text>
        <dbReference type="Rhea" id="RHEA:40815"/>
        <dbReference type="ChEBI" id="CHEBI:15377"/>
        <dbReference type="ChEBI" id="CHEBI:15378"/>
        <dbReference type="ChEBI" id="CHEBI:30245"/>
        <dbReference type="ChEBI" id="CHEBI:73004"/>
        <dbReference type="ChEBI" id="CHEBI:73008"/>
    </reaction>
    <physiologicalReaction direction="left-to-right" evidence="9">
        <dbReference type="Rhea" id="RHEA:40816"/>
    </physiologicalReaction>
</comment>
<evidence type="ECO:0000256" key="9">
    <source>
        <dbReference type="ARBA" id="ARBA00049039"/>
    </source>
</evidence>
<dbReference type="CDD" id="cd00125">
    <property type="entry name" value="PLA2c"/>
    <property type="match status" value="2"/>
</dbReference>
<dbReference type="EMBL" id="VBQZ03000098">
    <property type="protein sequence ID" value="MXQ93771.1"/>
    <property type="molecule type" value="Genomic_DNA"/>
</dbReference>
<evidence type="ECO:0000256" key="13">
    <source>
        <dbReference type="RuleBase" id="RU361236"/>
    </source>
</evidence>
<protein>
    <recommendedName>
        <fullName evidence="13">Phospholipase A2</fullName>
        <ecNumber evidence="13">3.1.1.4</ecNumber>
    </recommendedName>
</protein>
<evidence type="ECO:0000256" key="8">
    <source>
        <dbReference type="ARBA" id="ARBA00048699"/>
    </source>
</evidence>
<comment type="subcellular location">
    <subcellularLocation>
        <location evidence="1 13">Secreted</location>
    </subcellularLocation>
</comment>
<dbReference type="GO" id="GO:0050482">
    <property type="term" value="P:arachidonate secretion"/>
    <property type="evidence" value="ECO:0007669"/>
    <property type="project" value="InterPro"/>
</dbReference>
<gene>
    <name evidence="15" type="ORF">E5288_WYG016929</name>
</gene>
<reference evidence="15" key="1">
    <citation type="submission" date="2019-10" db="EMBL/GenBank/DDBJ databases">
        <title>The sequence and de novo assembly of the wild yak genome.</title>
        <authorList>
            <person name="Liu Y."/>
        </authorList>
    </citation>
    <scope>NUCLEOTIDE SEQUENCE [LARGE SCALE GENOMIC DNA]</scope>
    <source>
        <strain evidence="15">WY2019</strain>
    </source>
</reference>